<sequence length="495" mass="56822">MHQIQYTIRHETGRSSSEANRVSSETNSLSYDVNAREKAIYRLQAQSDQQRTQFIIDTFLKFFQAGIHENPTAFRGRFRKMASSPFRFYRGSATLFYQDLKTDHDQFIARNNAAGQVFIHGDLHAENFGTYLDNHGILNFDVNDFDEGYVGPFTWDLKRLLASLNLVCYEKGFSDKEIEHTLIVCAEEYLKQVYDFCRHEKEHFALTLQNTTGKIKKLLNETRIKCHVTHLDSMTSIENYDRKFIRSKEVKDVDASLRDDLIRAFKKYLETVPQSKKIADKSGNNQLTYKVKDIVARASPGIGSAGKTSYSFLIEGRSETLENDVILYMKPAQKSAVSYVVRNPTIEEYFKHDGLRTVLCSYAMQASTPKWLGYTTLGTVPCLVDEVTAHSEDLNWSEINEFKDVVDVVQYLGRATAKIHCVADSDCVNRPKDVSNLPFSIIPLHTEKTIRDAIAGHDDDFIQDMVEFGMIYGEQVRRDHHLFFEAFRNNRIPGL</sequence>
<dbReference type="Proteomes" id="UP000663824">
    <property type="component" value="Unassembled WGS sequence"/>
</dbReference>
<dbReference type="EMBL" id="CAJOBH010007365">
    <property type="protein sequence ID" value="CAF4082157.1"/>
    <property type="molecule type" value="Genomic_DNA"/>
</dbReference>
<protein>
    <recommendedName>
        <fullName evidence="9">DUF2252 domain-containing protein</fullName>
    </recommendedName>
</protein>
<evidence type="ECO:0000313" key="2">
    <source>
        <dbReference type="EMBL" id="CAF1322397.1"/>
    </source>
</evidence>
<dbReference type="Proteomes" id="UP000681967">
    <property type="component" value="Unassembled WGS sequence"/>
</dbReference>
<dbReference type="SUPFAM" id="SSF56112">
    <property type="entry name" value="Protein kinase-like (PK-like)"/>
    <property type="match status" value="1"/>
</dbReference>
<feature type="compositionally biased region" description="Polar residues" evidence="1">
    <location>
        <begin position="14"/>
        <end position="27"/>
    </location>
</feature>
<dbReference type="Proteomes" id="UP000681720">
    <property type="component" value="Unassembled WGS sequence"/>
</dbReference>
<evidence type="ECO:0008006" key="9">
    <source>
        <dbReference type="Google" id="ProtNLM"/>
    </source>
</evidence>
<dbReference type="EMBL" id="CAJOBI010073107">
    <property type="protein sequence ID" value="CAF4467089.1"/>
    <property type="molecule type" value="Genomic_DNA"/>
</dbReference>
<dbReference type="EMBL" id="CAJNOW010001623">
    <property type="protein sequence ID" value="CAF1322397.1"/>
    <property type="molecule type" value="Genomic_DNA"/>
</dbReference>
<dbReference type="EMBL" id="CAJOBJ010001092">
    <property type="protein sequence ID" value="CAF3861039.1"/>
    <property type="molecule type" value="Genomic_DNA"/>
</dbReference>
<dbReference type="PANTHER" id="PTHR39441:SF1">
    <property type="entry name" value="DUF2252 DOMAIN-CONTAINING PROTEIN"/>
    <property type="match status" value="1"/>
</dbReference>
<accession>A0A815W1T9</accession>
<evidence type="ECO:0000313" key="7">
    <source>
        <dbReference type="EMBL" id="CAF4467089.1"/>
    </source>
</evidence>
<proteinExistence type="predicted"/>
<dbReference type="EMBL" id="CAJNOV010013995">
    <property type="protein sequence ID" value="CAF1537812.1"/>
    <property type="molecule type" value="Genomic_DNA"/>
</dbReference>
<feature type="region of interest" description="Disordered" evidence="1">
    <location>
        <begin position="1"/>
        <end position="27"/>
    </location>
</feature>
<gene>
    <name evidence="6" type="ORF">BYL167_LOCUS18135</name>
    <name evidence="3" type="ORF">CJN711_LOCUS29503</name>
    <name evidence="5" type="ORF">GIL414_LOCUS4494</name>
    <name evidence="2" type="ORF">KQP761_LOCUS5809</name>
    <name evidence="4" type="ORF">MBJ925_LOCUS14676</name>
    <name evidence="7" type="ORF">SMN809_LOCUS33412</name>
</gene>
<dbReference type="Pfam" id="PF10009">
    <property type="entry name" value="DUF2252"/>
    <property type="match status" value="1"/>
</dbReference>
<evidence type="ECO:0000313" key="5">
    <source>
        <dbReference type="EMBL" id="CAF3861039.1"/>
    </source>
</evidence>
<organism evidence="3 8">
    <name type="scientific">Rotaria magnacalcarata</name>
    <dbReference type="NCBI Taxonomy" id="392030"/>
    <lineage>
        <taxon>Eukaryota</taxon>
        <taxon>Metazoa</taxon>
        <taxon>Spiralia</taxon>
        <taxon>Gnathifera</taxon>
        <taxon>Rotifera</taxon>
        <taxon>Eurotatoria</taxon>
        <taxon>Bdelloidea</taxon>
        <taxon>Philodinida</taxon>
        <taxon>Philodinidae</taxon>
        <taxon>Rotaria</taxon>
    </lineage>
</organism>
<dbReference type="Proteomes" id="UP000663834">
    <property type="component" value="Unassembled WGS sequence"/>
</dbReference>
<comment type="caution">
    <text evidence="3">The sequence shown here is derived from an EMBL/GenBank/DDBJ whole genome shotgun (WGS) entry which is preliminary data.</text>
</comment>
<dbReference type="InterPro" id="IPR011009">
    <property type="entry name" value="Kinase-like_dom_sf"/>
</dbReference>
<dbReference type="Proteomes" id="UP000663855">
    <property type="component" value="Unassembled WGS sequence"/>
</dbReference>
<dbReference type="AlphaFoldDB" id="A0A815W1T9"/>
<dbReference type="PANTHER" id="PTHR39441">
    <property type="entry name" value="DUF2252 DOMAIN-CONTAINING PROTEIN"/>
    <property type="match status" value="1"/>
</dbReference>
<reference evidence="3" key="1">
    <citation type="submission" date="2021-02" db="EMBL/GenBank/DDBJ databases">
        <authorList>
            <person name="Nowell W R."/>
        </authorList>
    </citation>
    <scope>NUCLEOTIDE SEQUENCE</scope>
</reference>
<name>A0A815W1T9_9BILA</name>
<evidence type="ECO:0000313" key="3">
    <source>
        <dbReference type="EMBL" id="CAF1537812.1"/>
    </source>
</evidence>
<evidence type="ECO:0000313" key="4">
    <source>
        <dbReference type="EMBL" id="CAF2059702.1"/>
    </source>
</evidence>
<evidence type="ECO:0000256" key="1">
    <source>
        <dbReference type="SAM" id="MobiDB-lite"/>
    </source>
</evidence>
<dbReference type="OrthoDB" id="9975454at2759"/>
<dbReference type="EMBL" id="CAJNRE010006873">
    <property type="protein sequence ID" value="CAF2059702.1"/>
    <property type="molecule type" value="Genomic_DNA"/>
</dbReference>
<evidence type="ECO:0000313" key="6">
    <source>
        <dbReference type="EMBL" id="CAF4082157.1"/>
    </source>
</evidence>
<dbReference type="Proteomes" id="UP000676336">
    <property type="component" value="Unassembled WGS sequence"/>
</dbReference>
<evidence type="ECO:0000313" key="8">
    <source>
        <dbReference type="Proteomes" id="UP000663855"/>
    </source>
</evidence>
<dbReference type="InterPro" id="IPR018721">
    <property type="entry name" value="DUF2252"/>
</dbReference>